<evidence type="ECO:0000256" key="2">
    <source>
        <dbReference type="ARBA" id="ARBA00022473"/>
    </source>
</evidence>
<gene>
    <name evidence="16" type="ORF">E5288_WYG004965</name>
</gene>
<comment type="subunit">
    <text evidence="10">Transcription repression requires formation of a complex with a corepressor protein of the Groucho/TLE family.</text>
</comment>
<keyword evidence="9" id="KW-0539">Nucleus</keyword>
<dbReference type="EMBL" id="VBQZ03000009">
    <property type="protein sequence ID" value="MXQ81790.1"/>
    <property type="molecule type" value="Genomic_DNA"/>
</dbReference>
<evidence type="ECO:0000256" key="5">
    <source>
        <dbReference type="ARBA" id="ARBA00022902"/>
    </source>
</evidence>
<evidence type="ECO:0000256" key="4">
    <source>
        <dbReference type="ARBA" id="ARBA00022782"/>
    </source>
</evidence>
<evidence type="ECO:0000256" key="9">
    <source>
        <dbReference type="ARBA" id="ARBA00023242"/>
    </source>
</evidence>
<evidence type="ECO:0000256" key="6">
    <source>
        <dbReference type="ARBA" id="ARBA00023015"/>
    </source>
</evidence>
<dbReference type="SUPFAM" id="SSF47459">
    <property type="entry name" value="HLH, helix-loop-helix DNA-binding domain"/>
    <property type="match status" value="1"/>
</dbReference>
<evidence type="ECO:0000256" key="8">
    <source>
        <dbReference type="ARBA" id="ARBA00023163"/>
    </source>
</evidence>
<dbReference type="GO" id="GO:0046983">
    <property type="term" value="F:protein dimerization activity"/>
    <property type="evidence" value="ECO:0007669"/>
    <property type="project" value="InterPro"/>
</dbReference>
<evidence type="ECO:0000259" key="15">
    <source>
        <dbReference type="PROSITE" id="PS50888"/>
    </source>
</evidence>
<dbReference type="GO" id="GO:0030154">
    <property type="term" value="P:cell differentiation"/>
    <property type="evidence" value="ECO:0007669"/>
    <property type="project" value="UniProtKB-KW"/>
</dbReference>
<sequence length="304" mass="33008">MGRRLCAARAVIGRGVWERPRHPGPRRQPAARAYIGAGIRASPGRASSAPCRVATSPLPAPGMAPSTVAVELLSPKEKNRLRKPVVEKMRRDRINSSIEQLKLLLEQEFARHQPNSKLEKADILEMAVSYLKHSKGGRAVPDAARGQRYADEAAVPFPATPGRNRCARQGAQGAQPRACACPGQGRHCRRCSTTRLWPLAALVTSETAGGRPAPRTRGPGRSSGRGRAFPSAVRPQAWMHPFSGRLSLSRLAGQQESHSQRMRAESLSFRTIGPVFCQMSDPMGLLYVCISASDFWEVPTAGVL</sequence>
<evidence type="ECO:0000256" key="10">
    <source>
        <dbReference type="ARBA" id="ARBA00023791"/>
    </source>
</evidence>
<dbReference type="GO" id="GO:0045596">
    <property type="term" value="P:negative regulation of cell differentiation"/>
    <property type="evidence" value="ECO:0007669"/>
    <property type="project" value="UniProtKB-ARBA"/>
</dbReference>
<evidence type="ECO:0000256" key="1">
    <source>
        <dbReference type="ARBA" id="ARBA00004123"/>
    </source>
</evidence>
<evidence type="ECO:0000313" key="16">
    <source>
        <dbReference type="EMBL" id="MXQ81790.1"/>
    </source>
</evidence>
<dbReference type="GO" id="GO:0007399">
    <property type="term" value="P:nervous system development"/>
    <property type="evidence" value="ECO:0007669"/>
    <property type="project" value="UniProtKB-KW"/>
</dbReference>
<name>A0A6B0QX97_9CETA</name>
<keyword evidence="8" id="KW-0804">Transcription</keyword>
<keyword evidence="3" id="KW-0678">Repressor</keyword>
<keyword evidence="6" id="KW-0805">Transcription regulation</keyword>
<feature type="compositionally biased region" description="Low complexity" evidence="14">
    <location>
        <begin position="207"/>
        <end position="228"/>
    </location>
</feature>
<dbReference type="Gene3D" id="4.10.280.10">
    <property type="entry name" value="Helix-loop-helix DNA-binding domain"/>
    <property type="match status" value="1"/>
</dbReference>
<dbReference type="AlphaFoldDB" id="A0A6B0QX97"/>
<keyword evidence="7" id="KW-0238">DNA-binding</keyword>
<keyword evidence="5" id="KW-0524">Neurogenesis</keyword>
<reference evidence="16" key="1">
    <citation type="submission" date="2019-10" db="EMBL/GenBank/DDBJ databases">
        <title>The sequence and de novo assembly of the wild yak genome.</title>
        <authorList>
            <person name="Liu Y."/>
        </authorList>
    </citation>
    <scope>NUCLEOTIDE SEQUENCE [LARGE SCALE GENOMIC DNA]</scope>
    <source>
        <strain evidence="16">WY2019</strain>
    </source>
</reference>
<dbReference type="PROSITE" id="PS50888">
    <property type="entry name" value="BHLH"/>
    <property type="match status" value="1"/>
</dbReference>
<accession>A0A6B0QX97</accession>
<dbReference type="GO" id="GO:0048513">
    <property type="term" value="P:animal organ development"/>
    <property type="evidence" value="ECO:0007669"/>
    <property type="project" value="UniProtKB-ARBA"/>
</dbReference>
<dbReference type="GO" id="GO:0003677">
    <property type="term" value="F:DNA binding"/>
    <property type="evidence" value="ECO:0007669"/>
    <property type="project" value="UniProtKB-KW"/>
</dbReference>
<evidence type="ECO:0000256" key="14">
    <source>
        <dbReference type="SAM" id="MobiDB-lite"/>
    </source>
</evidence>
<dbReference type="InterPro" id="IPR011598">
    <property type="entry name" value="bHLH_dom"/>
</dbReference>
<evidence type="ECO:0000256" key="11">
    <source>
        <dbReference type="ARBA" id="ARBA00060201"/>
    </source>
</evidence>
<dbReference type="InterPro" id="IPR036638">
    <property type="entry name" value="HLH_DNA-bd_sf"/>
</dbReference>
<protein>
    <recommendedName>
        <fullName evidence="12">Transcription factor HES-5</fullName>
    </recommendedName>
    <alternativeName>
        <fullName evidence="13">Hairy and enhancer of split 5</fullName>
    </alternativeName>
</protein>
<feature type="region of interest" description="Disordered" evidence="14">
    <location>
        <begin position="207"/>
        <end position="229"/>
    </location>
</feature>
<dbReference type="FunFam" id="4.10.280.10:FF:000033">
    <property type="entry name" value="Transcription factor HES-5"/>
    <property type="match status" value="1"/>
</dbReference>
<keyword evidence="17" id="KW-1185">Reference proteome</keyword>
<comment type="subcellular location">
    <subcellularLocation>
        <location evidence="1">Nucleus</location>
    </subcellularLocation>
</comment>
<dbReference type="GO" id="GO:0097150">
    <property type="term" value="P:neuronal stem cell population maintenance"/>
    <property type="evidence" value="ECO:0007669"/>
    <property type="project" value="UniProtKB-ARBA"/>
</dbReference>
<dbReference type="InterPro" id="IPR050370">
    <property type="entry name" value="HES_HEY"/>
</dbReference>
<evidence type="ECO:0000256" key="3">
    <source>
        <dbReference type="ARBA" id="ARBA00022491"/>
    </source>
</evidence>
<evidence type="ECO:0000256" key="7">
    <source>
        <dbReference type="ARBA" id="ARBA00023125"/>
    </source>
</evidence>
<evidence type="ECO:0000256" key="13">
    <source>
        <dbReference type="ARBA" id="ARBA00081413"/>
    </source>
</evidence>
<evidence type="ECO:0000313" key="17">
    <source>
        <dbReference type="Proteomes" id="UP000322234"/>
    </source>
</evidence>
<keyword evidence="4" id="KW-0221">Differentiation</keyword>
<dbReference type="SMART" id="SM00353">
    <property type="entry name" value="HLH"/>
    <property type="match status" value="1"/>
</dbReference>
<dbReference type="Proteomes" id="UP000322234">
    <property type="component" value="Unassembled WGS sequence"/>
</dbReference>
<organism evidence="16 17">
    <name type="scientific">Bos mutus</name>
    <name type="common">wild yak</name>
    <dbReference type="NCBI Taxonomy" id="72004"/>
    <lineage>
        <taxon>Eukaryota</taxon>
        <taxon>Metazoa</taxon>
        <taxon>Chordata</taxon>
        <taxon>Craniata</taxon>
        <taxon>Vertebrata</taxon>
        <taxon>Euteleostomi</taxon>
        <taxon>Mammalia</taxon>
        <taxon>Eutheria</taxon>
        <taxon>Laurasiatheria</taxon>
        <taxon>Artiodactyla</taxon>
        <taxon>Ruminantia</taxon>
        <taxon>Pecora</taxon>
        <taxon>Bovidae</taxon>
        <taxon>Bovinae</taxon>
        <taxon>Bos</taxon>
    </lineage>
</organism>
<keyword evidence="2" id="KW-0217">Developmental protein</keyword>
<dbReference type="Pfam" id="PF00010">
    <property type="entry name" value="HLH"/>
    <property type="match status" value="1"/>
</dbReference>
<dbReference type="GO" id="GO:0005634">
    <property type="term" value="C:nucleus"/>
    <property type="evidence" value="ECO:0007669"/>
    <property type="project" value="UniProtKB-SubCell"/>
</dbReference>
<comment type="caution">
    <text evidence="16">The sequence shown here is derived from an EMBL/GenBank/DDBJ whole genome shotgun (WGS) entry which is preliminary data.</text>
</comment>
<dbReference type="PANTHER" id="PTHR10985">
    <property type="entry name" value="BASIC HELIX-LOOP-HELIX TRANSCRIPTION FACTOR, HES-RELATED"/>
    <property type="match status" value="1"/>
</dbReference>
<evidence type="ECO:0000256" key="12">
    <source>
        <dbReference type="ARBA" id="ARBA00072975"/>
    </source>
</evidence>
<proteinExistence type="predicted"/>
<dbReference type="CDD" id="cd11461">
    <property type="entry name" value="bHLH-O_HES5"/>
    <property type="match status" value="1"/>
</dbReference>
<comment type="function">
    <text evidence="11">Transcriptional repressor of genes that require a bHLH protein for their transcription. Plays an important role as neurogenesis negative regulator.</text>
</comment>
<feature type="domain" description="BHLH" evidence="15">
    <location>
        <begin position="78"/>
        <end position="134"/>
    </location>
</feature>